<dbReference type="GO" id="GO:0016020">
    <property type="term" value="C:membrane"/>
    <property type="evidence" value="ECO:0007669"/>
    <property type="project" value="UniProtKB-SubCell"/>
</dbReference>
<comment type="catalytic activity">
    <reaction evidence="8">
        <text>a ubiquinone + NADH + 5 H(+)(in) = a ubiquinol + NAD(+) + 4 H(+)(out)</text>
        <dbReference type="Rhea" id="RHEA:29091"/>
        <dbReference type="Rhea" id="RHEA-COMP:9565"/>
        <dbReference type="Rhea" id="RHEA-COMP:9566"/>
        <dbReference type="ChEBI" id="CHEBI:15378"/>
        <dbReference type="ChEBI" id="CHEBI:16389"/>
        <dbReference type="ChEBI" id="CHEBI:17976"/>
        <dbReference type="ChEBI" id="CHEBI:57540"/>
        <dbReference type="ChEBI" id="CHEBI:57945"/>
        <dbReference type="EC" id="7.1.1.2"/>
    </reaction>
</comment>
<feature type="transmembrane region" description="Helical" evidence="9">
    <location>
        <begin position="442"/>
        <end position="460"/>
    </location>
</feature>
<evidence type="ECO:0000256" key="8">
    <source>
        <dbReference type="ARBA" id="ARBA00049551"/>
    </source>
</evidence>
<feature type="transmembrane region" description="Helical" evidence="9">
    <location>
        <begin position="205"/>
        <end position="224"/>
    </location>
</feature>
<evidence type="ECO:0000256" key="6">
    <source>
        <dbReference type="ARBA" id="ARBA00023136"/>
    </source>
</evidence>
<dbReference type="GO" id="GO:0042773">
    <property type="term" value="P:ATP synthesis coupled electron transport"/>
    <property type="evidence" value="ECO:0007669"/>
    <property type="project" value="InterPro"/>
</dbReference>
<feature type="transmembrane region" description="Helical" evidence="9">
    <location>
        <begin position="259"/>
        <end position="281"/>
    </location>
</feature>
<dbReference type="PRINTS" id="PR01434">
    <property type="entry name" value="NADHDHGNASE5"/>
</dbReference>
<evidence type="ECO:0000259" key="10">
    <source>
        <dbReference type="Pfam" id="PF00361"/>
    </source>
</evidence>
<feature type="transmembrane region" description="Helical" evidence="9">
    <location>
        <begin position="522"/>
        <end position="546"/>
    </location>
</feature>
<dbReference type="GO" id="GO:0003954">
    <property type="term" value="F:NADH dehydrogenase activity"/>
    <property type="evidence" value="ECO:0007669"/>
    <property type="project" value="TreeGrafter"/>
</dbReference>
<dbReference type="InterPro" id="IPR001750">
    <property type="entry name" value="ND/Mrp_TM"/>
</dbReference>
<evidence type="ECO:0000256" key="5">
    <source>
        <dbReference type="ARBA" id="ARBA00022989"/>
    </source>
</evidence>
<keyword evidence="11" id="KW-0496">Mitochondrion</keyword>
<comment type="function">
    <text evidence="1">Core subunit of the mitochondrial membrane respiratory chain NADH dehydrogenase (Complex I) that is believed to belong to the minimal assembly required for catalysis. Complex I functions in the transfer of electrons from NADH to the respiratory chain. The immediate electron acceptor for the enzyme is believed to be ubiquinone.</text>
</comment>
<dbReference type="AlphaFoldDB" id="A0A384R7E9"/>
<evidence type="ECO:0000256" key="1">
    <source>
        <dbReference type="ARBA" id="ARBA00003257"/>
    </source>
</evidence>
<feature type="transmembrane region" description="Helical" evidence="9">
    <location>
        <begin position="85"/>
        <end position="102"/>
    </location>
</feature>
<feature type="domain" description="NADH:quinone oxidoreductase/Mrp antiporter transmembrane" evidence="10">
    <location>
        <begin position="102"/>
        <end position="375"/>
    </location>
</feature>
<evidence type="ECO:0000256" key="4">
    <source>
        <dbReference type="ARBA" id="ARBA00022692"/>
    </source>
</evidence>
<evidence type="ECO:0000256" key="2">
    <source>
        <dbReference type="ARBA" id="ARBA00004141"/>
    </source>
</evidence>
<feature type="transmembrane region" description="Helical" evidence="9">
    <location>
        <begin position="108"/>
        <end position="126"/>
    </location>
</feature>
<dbReference type="InterPro" id="IPR003945">
    <property type="entry name" value="NU5C-like"/>
</dbReference>
<feature type="transmembrane region" description="Helical" evidence="9">
    <location>
        <begin position="326"/>
        <end position="344"/>
    </location>
</feature>
<accession>A0A384R7E9</accession>
<dbReference type="Pfam" id="PF00361">
    <property type="entry name" value="Proton_antipo_M"/>
    <property type="match status" value="1"/>
</dbReference>
<comment type="subcellular location">
    <subcellularLocation>
        <location evidence="2">Membrane</location>
        <topology evidence="2">Multi-pass membrane protein</topology>
    </subcellularLocation>
</comment>
<evidence type="ECO:0000256" key="9">
    <source>
        <dbReference type="SAM" id="Phobius"/>
    </source>
</evidence>
<evidence type="ECO:0000256" key="3">
    <source>
        <dbReference type="ARBA" id="ARBA00012944"/>
    </source>
</evidence>
<reference evidence="11" key="1">
    <citation type="submission" date="2015-04" db="EMBL/GenBank/DDBJ databases">
        <authorList>
            <person name="Syromyatnikov M.Y."/>
            <person name="Popov V.N."/>
        </authorList>
    </citation>
    <scope>NUCLEOTIDE SEQUENCE</scope>
</reference>
<dbReference type="EMBL" id="KR270645">
    <property type="protein sequence ID" value="ALG35819.1"/>
    <property type="molecule type" value="Genomic_DNA"/>
</dbReference>
<feature type="transmembrane region" description="Helical" evidence="9">
    <location>
        <begin position="7"/>
        <end position="32"/>
    </location>
</feature>
<feature type="transmembrane region" description="Helical" evidence="9">
    <location>
        <begin position="147"/>
        <end position="165"/>
    </location>
</feature>
<evidence type="ECO:0000256" key="7">
    <source>
        <dbReference type="ARBA" id="ARBA00031027"/>
    </source>
</evidence>
<dbReference type="GO" id="GO:0008137">
    <property type="term" value="F:NADH dehydrogenase (ubiquinone) activity"/>
    <property type="evidence" value="ECO:0007669"/>
    <property type="project" value="UniProtKB-EC"/>
</dbReference>
<proteinExistence type="predicted"/>
<feature type="transmembrane region" description="Helical" evidence="9">
    <location>
        <begin position="52"/>
        <end position="73"/>
    </location>
</feature>
<feature type="transmembrane region" description="Helical" evidence="9">
    <location>
        <begin position="364"/>
        <end position="387"/>
    </location>
</feature>
<dbReference type="PRINTS" id="PR01435">
    <property type="entry name" value="NPOXDRDTASE5"/>
</dbReference>
<geneLocation type="mitochondrion" evidence="11"/>
<name>A0A384R7E9_9HYME</name>
<feature type="transmembrane region" description="Helical" evidence="9">
    <location>
        <begin position="230"/>
        <end position="252"/>
    </location>
</feature>
<evidence type="ECO:0000313" key="11">
    <source>
        <dbReference type="EMBL" id="ALG35819.1"/>
    </source>
</evidence>
<gene>
    <name evidence="11" type="primary">ND5</name>
</gene>
<feature type="transmembrane region" description="Helical" evidence="9">
    <location>
        <begin position="171"/>
        <end position="193"/>
    </location>
</feature>
<dbReference type="PANTHER" id="PTHR42829">
    <property type="entry name" value="NADH-UBIQUINONE OXIDOREDUCTASE CHAIN 5"/>
    <property type="match status" value="1"/>
</dbReference>
<keyword evidence="6 9" id="KW-0472">Membrane</keyword>
<organism evidence="11">
    <name type="scientific">Parevania sp. SJW-2015</name>
    <dbReference type="NCBI Taxonomy" id="1725431"/>
    <lineage>
        <taxon>Eukaryota</taxon>
        <taxon>Metazoa</taxon>
        <taxon>Ecdysozoa</taxon>
        <taxon>Arthropoda</taxon>
        <taxon>Hexapoda</taxon>
        <taxon>Insecta</taxon>
        <taxon>Pterygota</taxon>
        <taxon>Neoptera</taxon>
        <taxon>Endopterygota</taxon>
        <taxon>Hymenoptera</taxon>
        <taxon>Apocrita</taxon>
        <taxon>Evanioidea</taxon>
        <taxon>Evaniidae</taxon>
        <taxon>Parevania</taxon>
    </lineage>
</organism>
<keyword evidence="4 9" id="KW-0812">Transmembrane</keyword>
<sequence>MYFIISFFFFFFSLLGVLISLIMSMTSSIYMSFWEFIFFNSFKMEYLILFDWISVMFMSVVFMIFSMIMVYSYDYMSGYLFNMRFIMLMGLFLLSMIFMILSPNLISIMLGWDGLGLISYSLIILNQNKISYNSGMITLMMNRVGDIFLLVLIGFFLKNGSWNIIEFYKDSFLMMFLVIVMSKSAQYPFSIWLPLAMTAPTPVSALVHSSTLVTAGVYFLMRGIELMEEWMLGGLMILSLFTMFYSSLMANFENDMKKVVALSTLSQLGLMMFILCFKHKILCFFHLVTHAFFKSLLFMCVGYIMHLMMGFQDIRYMKFLHKINPMLLMMMIYSLLSMCGFFFLSGFYSKDLILEYFFMSKVSYFYLIIFYVSCMFTVSYSLRLIILMLMGNTKNLIMMSLTDYNMKLYSMIVLWLMSLILGSLMGWMFISGKVIIIFGWEKMMILMILVLGMIFLGVVIKLSNTMLFPKSYYFVSSMWFLDLILNIYVNKVVNYMKLEFMFFEKGWGEYMLINWVNEFEKIVFYMNFLIKKVAFILLIFVIIMLFY</sequence>
<feature type="transmembrane region" description="Helical" evidence="9">
    <location>
        <begin position="472"/>
        <end position="489"/>
    </location>
</feature>
<feature type="transmembrane region" description="Helical" evidence="9">
    <location>
        <begin position="287"/>
        <end position="305"/>
    </location>
</feature>
<dbReference type="GO" id="GO:0015990">
    <property type="term" value="P:electron transport coupled proton transport"/>
    <property type="evidence" value="ECO:0007669"/>
    <property type="project" value="TreeGrafter"/>
</dbReference>
<keyword evidence="5 9" id="KW-1133">Transmembrane helix</keyword>
<dbReference type="PANTHER" id="PTHR42829:SF2">
    <property type="entry name" value="NADH-UBIQUINONE OXIDOREDUCTASE CHAIN 5"/>
    <property type="match status" value="1"/>
</dbReference>
<feature type="transmembrane region" description="Helical" evidence="9">
    <location>
        <begin position="408"/>
        <end position="430"/>
    </location>
</feature>
<dbReference type="EC" id="7.1.1.2" evidence="3"/>
<protein>
    <recommendedName>
        <fullName evidence="3">NADH:ubiquinone reductase (H(+)-translocating)</fullName>
        <ecNumber evidence="3">7.1.1.2</ecNumber>
    </recommendedName>
    <alternativeName>
        <fullName evidence="7">NADH dehydrogenase subunit 5</fullName>
    </alternativeName>
</protein>